<dbReference type="Gene3D" id="3.30.559.10">
    <property type="entry name" value="Chloramphenicol acetyltransferase-like domain"/>
    <property type="match status" value="2"/>
</dbReference>
<protein>
    <recommendedName>
        <fullName evidence="3">Condensation domain-containing protein</fullName>
    </recommendedName>
</protein>
<dbReference type="SUPFAM" id="SSF52777">
    <property type="entry name" value="CoA-dependent acyltransferases"/>
    <property type="match status" value="2"/>
</dbReference>
<dbReference type="PANTHER" id="PTHR28037:SF1">
    <property type="entry name" value="ALCOHOL O-ACETYLTRANSFERASE 1-RELATED"/>
    <property type="match status" value="1"/>
</dbReference>
<dbReference type="OrthoDB" id="9992686at2759"/>
<evidence type="ECO:0008006" key="3">
    <source>
        <dbReference type="Google" id="ProtNLM"/>
    </source>
</evidence>
<reference evidence="1 2" key="1">
    <citation type="journal article" date="2018" name="Sci. Rep.">
        <title>Genomic signatures of local adaptation to the degree of environmental predictability in rotifers.</title>
        <authorList>
            <person name="Franch-Gras L."/>
            <person name="Hahn C."/>
            <person name="Garcia-Roger E.M."/>
            <person name="Carmona M.J."/>
            <person name="Serra M."/>
            <person name="Gomez A."/>
        </authorList>
    </citation>
    <scope>NUCLEOTIDE SEQUENCE [LARGE SCALE GENOMIC DNA]</scope>
    <source>
        <strain evidence="1">HYR1</strain>
    </source>
</reference>
<dbReference type="Proteomes" id="UP000276133">
    <property type="component" value="Unassembled WGS sequence"/>
</dbReference>
<accession>A0A3M7QM39</accession>
<gene>
    <name evidence="1" type="ORF">BpHYR1_039581</name>
</gene>
<dbReference type="AlphaFoldDB" id="A0A3M7QM39"/>
<evidence type="ECO:0000313" key="2">
    <source>
        <dbReference type="Proteomes" id="UP000276133"/>
    </source>
</evidence>
<name>A0A3M7QM39_BRAPC</name>
<keyword evidence="2" id="KW-1185">Reference proteome</keyword>
<sequence length="518" mass="60655">MSEAVFFQGSKLVRELYTVERVIEKDQSKGKYVNPRLFLLNSKIDLYANKDVVLRGFYEWKQLHPLLQVNFVQVKVDNQTKHFMAQAPKELVECSDNVHFTYYQSKNNNKAEMENCWKLLYENEFHNPIDSQNSLLWRALFVQLPKKNHLFRYGFIINLHHSITDGKNAYCVVQELFNIIEDLHSAIISGSERIMRNENTIRATHELNYPNDTRAGKKAADFEYSPTDEPSIVTLVPDYLKPDSSEETFEDEKLFDSGKFLTFDGKDFLTAKEVFDKRRASVHRMCYLDVPHETFANFIRKSIELKIKLNACFEMIALVSWRRIVRHFSANSTLNPVVKYQVPVNLRPFLEPPLEESCMGVWISSFVPDVQVEYEETESEFWSKLFWDMAKKRSEAIHQYLNQKSFFAEANLVQEQNIYYMLENGWKAKDVFIMYAVSNIGRMNGASNGSRRSIEIFEHHEGLAYTPECFITAAYNGICTVDGKLCWAITWNKQFLRQEIVHLWRDHMIDIFTKLASS</sequence>
<dbReference type="InterPro" id="IPR023213">
    <property type="entry name" value="CAT-like_dom_sf"/>
</dbReference>
<proteinExistence type="predicted"/>
<organism evidence="1 2">
    <name type="scientific">Brachionus plicatilis</name>
    <name type="common">Marine rotifer</name>
    <name type="synonym">Brachionus muelleri</name>
    <dbReference type="NCBI Taxonomy" id="10195"/>
    <lineage>
        <taxon>Eukaryota</taxon>
        <taxon>Metazoa</taxon>
        <taxon>Spiralia</taxon>
        <taxon>Gnathifera</taxon>
        <taxon>Rotifera</taxon>
        <taxon>Eurotatoria</taxon>
        <taxon>Monogononta</taxon>
        <taxon>Pseudotrocha</taxon>
        <taxon>Ploima</taxon>
        <taxon>Brachionidae</taxon>
        <taxon>Brachionus</taxon>
    </lineage>
</organism>
<dbReference type="InterPro" id="IPR052058">
    <property type="entry name" value="Alcohol_O-acetyltransferase"/>
</dbReference>
<dbReference type="PANTHER" id="PTHR28037">
    <property type="entry name" value="ALCOHOL O-ACETYLTRANSFERASE 1-RELATED"/>
    <property type="match status" value="1"/>
</dbReference>
<dbReference type="EMBL" id="REGN01005706">
    <property type="protein sequence ID" value="RNA12360.1"/>
    <property type="molecule type" value="Genomic_DNA"/>
</dbReference>
<comment type="caution">
    <text evidence="1">The sequence shown here is derived from an EMBL/GenBank/DDBJ whole genome shotgun (WGS) entry which is preliminary data.</text>
</comment>
<evidence type="ECO:0000313" key="1">
    <source>
        <dbReference type="EMBL" id="RNA12360.1"/>
    </source>
</evidence>